<organism evidence="2 3">
    <name type="scientific">Donghicola tyrosinivorans</name>
    <dbReference type="NCBI Taxonomy" id="1652492"/>
    <lineage>
        <taxon>Bacteria</taxon>
        <taxon>Pseudomonadati</taxon>
        <taxon>Pseudomonadota</taxon>
        <taxon>Alphaproteobacteria</taxon>
        <taxon>Rhodobacterales</taxon>
        <taxon>Roseobacteraceae</taxon>
        <taxon>Donghicola</taxon>
    </lineage>
</organism>
<sequence>MKAPVTCALALWAGAAMAHPHSSVDQQVHLSVGSDWVEIAVLIVPAATDGATTREVLDLDGNGNFDPAEAAVFRDTVLANLEVTLNGAPLTLEGGGIRHDPLDTLAEGLGHIQITAQAPVQADLQSLSVAIHYDGLGPDWFIQPFYANDLPAPWPQVLRSDDTRRIELRK</sequence>
<dbReference type="EMBL" id="PVTQ01000008">
    <property type="protein sequence ID" value="PRY88225.1"/>
    <property type="molecule type" value="Genomic_DNA"/>
</dbReference>
<feature type="signal peptide" evidence="1">
    <location>
        <begin position="1"/>
        <end position="18"/>
    </location>
</feature>
<evidence type="ECO:0000313" key="2">
    <source>
        <dbReference type="EMBL" id="PRY88225.1"/>
    </source>
</evidence>
<dbReference type="RefSeq" id="WP_106265213.1">
    <property type="nucleotide sequence ID" value="NZ_PVTQ01000008.1"/>
</dbReference>
<keyword evidence="1" id="KW-0732">Signal</keyword>
<reference evidence="2 3" key="1">
    <citation type="submission" date="2018-03" db="EMBL/GenBank/DDBJ databases">
        <title>Genomic Encyclopedia of Archaeal and Bacterial Type Strains, Phase II (KMG-II): from individual species to whole genera.</title>
        <authorList>
            <person name="Goeker M."/>
        </authorList>
    </citation>
    <scope>NUCLEOTIDE SEQUENCE [LARGE SCALE GENOMIC DNA]</scope>
    <source>
        <strain evidence="2 3">DSM 100212</strain>
    </source>
</reference>
<evidence type="ECO:0000256" key="1">
    <source>
        <dbReference type="SAM" id="SignalP"/>
    </source>
</evidence>
<comment type="caution">
    <text evidence="2">The sequence shown here is derived from an EMBL/GenBank/DDBJ whole genome shotgun (WGS) entry which is preliminary data.</text>
</comment>
<accession>A0A2T0WNF8</accession>
<keyword evidence="3" id="KW-1185">Reference proteome</keyword>
<feature type="chain" id="PRO_5015461292" evidence="1">
    <location>
        <begin position="19"/>
        <end position="170"/>
    </location>
</feature>
<proteinExistence type="predicted"/>
<dbReference type="Proteomes" id="UP000238392">
    <property type="component" value="Unassembled WGS sequence"/>
</dbReference>
<dbReference type="OrthoDB" id="7841396at2"/>
<name>A0A2T0WNF8_9RHOB</name>
<dbReference type="AlphaFoldDB" id="A0A2T0WNF8"/>
<protein>
    <submittedName>
        <fullName evidence="2">Uncharacterized protein DUF1007</fullName>
    </submittedName>
</protein>
<gene>
    <name evidence="2" type="ORF">CLV74_10829</name>
</gene>
<evidence type="ECO:0000313" key="3">
    <source>
        <dbReference type="Proteomes" id="UP000238392"/>
    </source>
</evidence>